<dbReference type="OrthoDB" id="7057177at2"/>
<keyword evidence="2" id="KW-0812">Transmembrane</keyword>
<dbReference type="NCBIfam" id="NF033768">
    <property type="entry name" value="myxo_SS_tail"/>
    <property type="match status" value="1"/>
</dbReference>
<evidence type="ECO:0000256" key="2">
    <source>
        <dbReference type="SAM" id="Phobius"/>
    </source>
</evidence>
<evidence type="ECO:0008006" key="5">
    <source>
        <dbReference type="Google" id="ProtNLM"/>
    </source>
</evidence>
<sequence length="305" mass="33308">MSLSKIHAMPVLPWHVPTAEKNRFRVFLIPLVLGFVVLGLLIPRIPLPVEDLERIEELPPRLAKFVVRKPPPPPPPPKVEKKKPEPEVKKAEPEKPKPKKPDVKKPNKAKKVAKKRLKNVQNALASLRNNQALKSLKKASNKQLKSGGGKATTVARNTLSRNAAAGSGGIQVARASTSVAGEALGGLDATAVESTIGGADEITAEGNQIATNRTREEIRLVINRNYGKLKLIHNRALRKNPGLAGQMVIRIVIAPDGAVSKVELVSSSLEDSAMERRILARVRSFNFGEKDVDVWDNTFTIEFTT</sequence>
<keyword evidence="4" id="KW-1185">Reference proteome</keyword>
<proteinExistence type="predicted"/>
<evidence type="ECO:0000256" key="1">
    <source>
        <dbReference type="SAM" id="MobiDB-lite"/>
    </source>
</evidence>
<evidence type="ECO:0000313" key="4">
    <source>
        <dbReference type="Proteomes" id="UP000244906"/>
    </source>
</evidence>
<dbReference type="EMBL" id="QDDL01000017">
    <property type="protein sequence ID" value="PVZ62983.1"/>
    <property type="molecule type" value="Genomic_DNA"/>
</dbReference>
<feature type="region of interest" description="Disordered" evidence="1">
    <location>
        <begin position="65"/>
        <end position="114"/>
    </location>
</feature>
<feature type="compositionally biased region" description="Basic and acidic residues" evidence="1">
    <location>
        <begin position="78"/>
        <end position="105"/>
    </location>
</feature>
<feature type="transmembrane region" description="Helical" evidence="2">
    <location>
        <begin position="24"/>
        <end position="42"/>
    </location>
</feature>
<protein>
    <recommendedName>
        <fullName evidence="5">Energy transducer TonB</fullName>
    </recommendedName>
</protein>
<keyword evidence="2" id="KW-0472">Membrane</keyword>
<gene>
    <name evidence="3" type="ORF">DC094_21695</name>
</gene>
<evidence type="ECO:0000313" key="3">
    <source>
        <dbReference type="EMBL" id="PVZ62983.1"/>
    </source>
</evidence>
<keyword evidence="2" id="KW-1133">Transmembrane helix</keyword>
<accession>A0A2V1GUX1</accession>
<dbReference type="AlphaFoldDB" id="A0A2V1GUX1"/>
<dbReference type="InterPro" id="IPR049806">
    <property type="entry name" value="MasK-like_C"/>
</dbReference>
<dbReference type="RefSeq" id="WP_116689220.1">
    <property type="nucleotide sequence ID" value="NZ_CAWNYD010000017.1"/>
</dbReference>
<organism evidence="3 4">
    <name type="scientific">Pelagibaculum spongiae</name>
    <dbReference type="NCBI Taxonomy" id="2080658"/>
    <lineage>
        <taxon>Bacteria</taxon>
        <taxon>Pseudomonadati</taxon>
        <taxon>Pseudomonadota</taxon>
        <taxon>Gammaproteobacteria</taxon>
        <taxon>Oceanospirillales</taxon>
        <taxon>Pelagibaculum</taxon>
    </lineage>
</organism>
<comment type="caution">
    <text evidence="3">The sequence shown here is derived from an EMBL/GenBank/DDBJ whole genome shotgun (WGS) entry which is preliminary data.</text>
</comment>
<name>A0A2V1GUX1_9GAMM</name>
<reference evidence="3 4" key="1">
    <citation type="submission" date="2018-04" db="EMBL/GenBank/DDBJ databases">
        <title>Thalassorhabdus spongiae gen. nov., sp. nov., isolated from a marine sponge in South-West Iceland.</title>
        <authorList>
            <person name="Knobloch S."/>
            <person name="Daussin A."/>
            <person name="Johannsson R."/>
            <person name="Marteinsson V.T."/>
        </authorList>
    </citation>
    <scope>NUCLEOTIDE SEQUENCE [LARGE SCALE GENOMIC DNA]</scope>
    <source>
        <strain evidence="3 4">Hp12</strain>
    </source>
</reference>
<dbReference type="Proteomes" id="UP000244906">
    <property type="component" value="Unassembled WGS sequence"/>
</dbReference>